<dbReference type="OrthoDB" id="9784339at2"/>
<accession>A0A4R6DHG9</accession>
<name>A0A4R6DHG9_9MICO</name>
<dbReference type="EMBL" id="SNVW01000006">
    <property type="protein sequence ID" value="TDN44023.1"/>
    <property type="molecule type" value="Genomic_DNA"/>
</dbReference>
<dbReference type="EC" id="3.1.3.48" evidence="1"/>
<feature type="domain" description="Phosphotyrosine protein phosphatase I" evidence="2">
    <location>
        <begin position="4"/>
        <end position="187"/>
    </location>
</feature>
<dbReference type="SMART" id="SM00226">
    <property type="entry name" value="LMWPc"/>
    <property type="match status" value="1"/>
</dbReference>
<evidence type="ECO:0000259" key="2">
    <source>
        <dbReference type="SMART" id="SM00226"/>
    </source>
</evidence>
<dbReference type="Pfam" id="PF01451">
    <property type="entry name" value="LMWPc"/>
    <property type="match status" value="1"/>
</dbReference>
<protein>
    <recommendedName>
        <fullName evidence="1">protein-tyrosine-phosphatase</fullName>
        <ecNumber evidence="1">3.1.3.48</ecNumber>
    </recommendedName>
</protein>
<dbReference type="GO" id="GO:0004725">
    <property type="term" value="F:protein tyrosine phosphatase activity"/>
    <property type="evidence" value="ECO:0007669"/>
    <property type="project" value="UniProtKB-EC"/>
</dbReference>
<gene>
    <name evidence="3" type="ORF">EDF64_106197</name>
</gene>
<dbReference type="SUPFAM" id="SSF52788">
    <property type="entry name" value="Phosphotyrosine protein phosphatases I"/>
    <property type="match status" value="1"/>
</dbReference>
<evidence type="ECO:0000313" key="3">
    <source>
        <dbReference type="EMBL" id="TDN44023.1"/>
    </source>
</evidence>
<organism evidence="3 4">
    <name type="scientific">Curtobacterium flaccumfaciens</name>
    <dbReference type="NCBI Taxonomy" id="2035"/>
    <lineage>
        <taxon>Bacteria</taxon>
        <taxon>Bacillati</taxon>
        <taxon>Actinomycetota</taxon>
        <taxon>Actinomycetes</taxon>
        <taxon>Micrococcales</taxon>
        <taxon>Microbacteriaceae</taxon>
        <taxon>Curtobacterium</taxon>
    </lineage>
</organism>
<reference evidence="3 4" key="1">
    <citation type="submission" date="2019-03" db="EMBL/GenBank/DDBJ databases">
        <title>Genomic analyses of the natural microbiome of Caenorhabditis elegans.</title>
        <authorList>
            <person name="Samuel B."/>
        </authorList>
    </citation>
    <scope>NUCLEOTIDE SEQUENCE [LARGE SCALE GENOMIC DNA]</scope>
    <source>
        <strain evidence="3 4">JUb65</strain>
    </source>
</reference>
<dbReference type="AlphaFoldDB" id="A0A4R6DHG9"/>
<dbReference type="PANTHER" id="PTHR11717">
    <property type="entry name" value="LOW MOLECULAR WEIGHT PROTEIN TYROSINE PHOSPHATASE"/>
    <property type="match status" value="1"/>
</dbReference>
<proteinExistence type="predicted"/>
<dbReference type="PANTHER" id="PTHR11717:SF7">
    <property type="entry name" value="LOW MOLECULAR WEIGHT PHOSPHOTYROSINE PROTEIN PHOSPHATASE"/>
    <property type="match status" value="1"/>
</dbReference>
<dbReference type="Proteomes" id="UP000295764">
    <property type="component" value="Unassembled WGS sequence"/>
</dbReference>
<dbReference type="InterPro" id="IPR050438">
    <property type="entry name" value="LMW_PTPase"/>
</dbReference>
<dbReference type="InterPro" id="IPR036196">
    <property type="entry name" value="Ptyr_pPase_sf"/>
</dbReference>
<dbReference type="InterPro" id="IPR023485">
    <property type="entry name" value="Ptyr_pPase"/>
</dbReference>
<evidence type="ECO:0000256" key="1">
    <source>
        <dbReference type="ARBA" id="ARBA00013064"/>
    </source>
</evidence>
<evidence type="ECO:0000313" key="4">
    <source>
        <dbReference type="Proteomes" id="UP000295764"/>
    </source>
</evidence>
<dbReference type="RefSeq" id="WP_133519996.1">
    <property type="nucleotide sequence ID" value="NZ_SNVW01000006.1"/>
</dbReference>
<dbReference type="Gene3D" id="3.40.50.2300">
    <property type="match status" value="1"/>
</dbReference>
<sequence length="200" mass="21305">MTPRSILFVCEGNICRSPYAVAAFAERWRTLPGARPAHVSSAGTKAPAGAAAHERLSDLVRTAGARDGLTAHRARPIETAALRGQHLVLTMERRQRGDVLDLAPAVLRRTFTLLELDRLAGPLLDSWDGDTVRAGDTVHELLARQRAVTGNPGGGVDDLADPVRGAAAEFRAMADRIDSAIDSLVALLVRFDDATRGGAL</sequence>
<comment type="caution">
    <text evidence="3">The sequence shown here is derived from an EMBL/GenBank/DDBJ whole genome shotgun (WGS) entry which is preliminary data.</text>
</comment>